<evidence type="ECO:0000313" key="2">
    <source>
        <dbReference type="EMBL" id="KAA0185658.1"/>
    </source>
</evidence>
<dbReference type="OrthoDB" id="5870821at2759"/>
<dbReference type="CDD" id="cd01667">
    <property type="entry name" value="TGS_ThrRS"/>
    <property type="match status" value="1"/>
</dbReference>
<dbReference type="AlphaFoldDB" id="A0A8E0VEW3"/>
<dbReference type="SUPFAM" id="SSF55186">
    <property type="entry name" value="ThrRS/AlaRS common domain"/>
    <property type="match status" value="1"/>
</dbReference>
<dbReference type="InterPro" id="IPR018163">
    <property type="entry name" value="Thr/Ala-tRNA-synth_IIc_edit"/>
</dbReference>
<dbReference type="InterPro" id="IPR012675">
    <property type="entry name" value="Beta-grasp_dom_sf"/>
</dbReference>
<comment type="caution">
    <text evidence="2">The sequence shown here is derived from an EMBL/GenBank/DDBJ whole genome shotgun (WGS) entry which is preliminary data.</text>
</comment>
<reference evidence="2" key="1">
    <citation type="submission" date="2019-05" db="EMBL/GenBank/DDBJ databases">
        <title>Annotation for the trematode Fasciolopsis buski.</title>
        <authorList>
            <person name="Choi Y.-J."/>
        </authorList>
    </citation>
    <scope>NUCLEOTIDE SEQUENCE</scope>
    <source>
        <strain evidence="2">HT</strain>
        <tissue evidence="2">Whole worm</tissue>
    </source>
</reference>
<dbReference type="Gene3D" id="3.10.20.30">
    <property type="match status" value="1"/>
</dbReference>
<keyword evidence="2" id="KW-0689">Ribosomal protein</keyword>
<proteinExistence type="predicted"/>
<dbReference type="Gene3D" id="3.30.980.10">
    <property type="entry name" value="Threonyl-trna Synthetase, Chain A, domain 2"/>
    <property type="match status" value="1"/>
</dbReference>
<feature type="domain" description="TGS" evidence="1">
    <location>
        <begin position="80"/>
        <end position="125"/>
    </location>
</feature>
<evidence type="ECO:0000259" key="1">
    <source>
        <dbReference type="Pfam" id="PF02824"/>
    </source>
</evidence>
<dbReference type="GO" id="GO:0005840">
    <property type="term" value="C:ribosome"/>
    <property type="evidence" value="ECO:0007669"/>
    <property type="project" value="UniProtKB-KW"/>
</dbReference>
<keyword evidence="3" id="KW-1185">Reference proteome</keyword>
<accession>A0A8E0VEW3</accession>
<dbReference type="Pfam" id="PF02824">
    <property type="entry name" value="TGS"/>
    <property type="match status" value="1"/>
</dbReference>
<name>A0A8E0VEW3_9TREM</name>
<organism evidence="2 3">
    <name type="scientific">Fasciolopsis buskii</name>
    <dbReference type="NCBI Taxonomy" id="27845"/>
    <lineage>
        <taxon>Eukaryota</taxon>
        <taxon>Metazoa</taxon>
        <taxon>Spiralia</taxon>
        <taxon>Lophotrochozoa</taxon>
        <taxon>Platyhelminthes</taxon>
        <taxon>Trematoda</taxon>
        <taxon>Digenea</taxon>
        <taxon>Plagiorchiida</taxon>
        <taxon>Echinostomata</taxon>
        <taxon>Echinostomatoidea</taxon>
        <taxon>Fasciolidae</taxon>
        <taxon>Fasciolopsis</taxon>
    </lineage>
</organism>
<dbReference type="Proteomes" id="UP000728185">
    <property type="component" value="Unassembled WGS sequence"/>
</dbReference>
<gene>
    <name evidence="2" type="ORF">FBUS_04559</name>
</gene>
<dbReference type="GO" id="GO:0000166">
    <property type="term" value="F:nucleotide binding"/>
    <property type="evidence" value="ECO:0007669"/>
    <property type="project" value="InterPro"/>
</dbReference>
<sequence>MFVSNLLQRAHLNAFAPIKSLSMLISAEPKSRPTPIEKRLSVWNKVHKQNQCDALTPYAEKITVDYIGKVGESCSLQMTKRLSTPFDCAKHMCKLLVDRSVLALVNGMPWHMHRPLVTDCTIDFVHFKDAHNDPAVANRAFWNSASFLLAATLEMSFRSEHAVRLLCSWPTEPEYGSFVCDVTFIPNKTGSSAIWVPSKRELNALSAYGQRLASENDDLIPVEVSKNHELFKLCCPDDLVLSERPEPETSFRVFYRMGDFVQIHNDGPLISSTRMFGRFAVTRCCAIGWLNDHMPSPEYPKGIMVYRIHGTALPSSFPTHFTTFERLVQWSREPNTAVPTKPSYVVPF</sequence>
<keyword evidence="2" id="KW-0687">Ribonucleoprotein</keyword>
<dbReference type="InterPro" id="IPR004095">
    <property type="entry name" value="TGS"/>
</dbReference>
<dbReference type="EMBL" id="LUCM01010316">
    <property type="protein sequence ID" value="KAA0185658.1"/>
    <property type="molecule type" value="Genomic_DNA"/>
</dbReference>
<protein>
    <submittedName>
        <fullName evidence="2">39S ribosomal protein L39 mitochondrial</fullName>
    </submittedName>
</protein>
<evidence type="ECO:0000313" key="3">
    <source>
        <dbReference type="Proteomes" id="UP000728185"/>
    </source>
</evidence>